<reference evidence="5" key="1">
    <citation type="journal article" date="2021" name="PeerJ">
        <title>Extensive microbial diversity within the chicken gut microbiome revealed by metagenomics and culture.</title>
        <authorList>
            <person name="Gilroy R."/>
            <person name="Ravi A."/>
            <person name="Getino M."/>
            <person name="Pursley I."/>
            <person name="Horton D.L."/>
            <person name="Alikhan N.F."/>
            <person name="Baker D."/>
            <person name="Gharbi K."/>
            <person name="Hall N."/>
            <person name="Watson M."/>
            <person name="Adriaenssens E.M."/>
            <person name="Foster-Nyarko E."/>
            <person name="Jarju S."/>
            <person name="Secka A."/>
            <person name="Antonio M."/>
            <person name="Oren A."/>
            <person name="Chaudhuri R.R."/>
            <person name="La Ragione R."/>
            <person name="Hildebrand F."/>
            <person name="Pallen M.J."/>
        </authorList>
    </citation>
    <scope>NUCLEOTIDE SEQUENCE</scope>
    <source>
        <strain evidence="5">1345</strain>
    </source>
</reference>
<comment type="caution">
    <text evidence="5">The sequence shown here is derived from an EMBL/GenBank/DDBJ whole genome shotgun (WGS) entry which is preliminary data.</text>
</comment>
<evidence type="ECO:0000256" key="2">
    <source>
        <dbReference type="ARBA" id="ARBA00022857"/>
    </source>
</evidence>
<dbReference type="PRINTS" id="PR00081">
    <property type="entry name" value="GDHRDH"/>
</dbReference>
<evidence type="ECO:0000313" key="6">
    <source>
        <dbReference type="Proteomes" id="UP000886750"/>
    </source>
</evidence>
<dbReference type="InterPro" id="IPR002347">
    <property type="entry name" value="SDR_fam"/>
</dbReference>
<dbReference type="InterPro" id="IPR020904">
    <property type="entry name" value="Sc_DH/Rdtase_CS"/>
</dbReference>
<keyword evidence="2" id="KW-0521">NADP</keyword>
<dbReference type="Proteomes" id="UP000886750">
    <property type="component" value="Unassembled WGS sequence"/>
</dbReference>
<dbReference type="GO" id="GO:0005829">
    <property type="term" value="C:cytosol"/>
    <property type="evidence" value="ECO:0007669"/>
    <property type="project" value="TreeGrafter"/>
</dbReference>
<name>A0A9D1ZYF8_9FIRM</name>
<feature type="region of interest" description="Disordered" evidence="4">
    <location>
        <begin position="1"/>
        <end position="68"/>
    </location>
</feature>
<dbReference type="PANTHER" id="PTHR43391:SF14">
    <property type="entry name" value="DEHYDROGENASE_REDUCTASE SDR FAMILY PROTEIN 7-LIKE"/>
    <property type="match status" value="1"/>
</dbReference>
<dbReference type="GO" id="GO:0016491">
    <property type="term" value="F:oxidoreductase activity"/>
    <property type="evidence" value="ECO:0007669"/>
    <property type="project" value="UniProtKB-KW"/>
</dbReference>
<reference evidence="5" key="2">
    <citation type="submission" date="2021-04" db="EMBL/GenBank/DDBJ databases">
        <authorList>
            <person name="Gilroy R."/>
        </authorList>
    </citation>
    <scope>NUCLEOTIDE SEQUENCE</scope>
    <source>
        <strain evidence="5">1345</strain>
    </source>
</reference>
<dbReference type="AlphaFoldDB" id="A0A9D1ZYF8"/>
<dbReference type="PANTHER" id="PTHR43391">
    <property type="entry name" value="RETINOL DEHYDROGENASE-RELATED"/>
    <property type="match status" value="1"/>
</dbReference>
<evidence type="ECO:0000256" key="4">
    <source>
        <dbReference type="SAM" id="MobiDB-lite"/>
    </source>
</evidence>
<gene>
    <name evidence="5" type="ORF">H9729_07995</name>
</gene>
<evidence type="ECO:0000313" key="5">
    <source>
        <dbReference type="EMBL" id="HIY97616.1"/>
    </source>
</evidence>
<sequence>MDKSGGVQSGMKRKKIMRGSSYQMSDREEENAELPGGKSFIEPEQCSEETVSADRSSEEDVQTSLGADALSDPADKAKRAKRLVIVVGASSGIGYETALRLIGRGFAVSNISRTPCRLDQVKNYTADVAEEGALEKAIAEAAAQTENLYALVYCAGFSMAAPIEYAEEKDYRYLFDVNYFGAIRAIKGAVPLMKKRGGRIVVVSSMGGLFPIAFDSFYSSSKAAVDMLVKSAAIELEPYNIRVSAVRPGGTSTGFTFKRKIYGDEANGEYAPNVKRAAAVLADMEQEGMSAGEVAKSVADVVCEKNPPLLLQCGGWNKFYAVAKRVLPDKAAQYISKKVYKQ</sequence>
<proteinExistence type="inferred from homology"/>
<evidence type="ECO:0000256" key="3">
    <source>
        <dbReference type="ARBA" id="ARBA00023002"/>
    </source>
</evidence>
<dbReference type="InterPro" id="IPR036291">
    <property type="entry name" value="NAD(P)-bd_dom_sf"/>
</dbReference>
<comment type="similarity">
    <text evidence="1">Belongs to the short-chain dehydrogenases/reductases (SDR) family.</text>
</comment>
<evidence type="ECO:0000256" key="1">
    <source>
        <dbReference type="ARBA" id="ARBA00006484"/>
    </source>
</evidence>
<dbReference type="Gene3D" id="3.40.50.720">
    <property type="entry name" value="NAD(P)-binding Rossmann-like Domain"/>
    <property type="match status" value="1"/>
</dbReference>
<organism evidence="5 6">
    <name type="scientific">Candidatus Borkfalkia excrementigallinarum</name>
    <dbReference type="NCBI Taxonomy" id="2838506"/>
    <lineage>
        <taxon>Bacteria</taxon>
        <taxon>Bacillati</taxon>
        <taxon>Bacillota</taxon>
        <taxon>Clostridia</taxon>
        <taxon>Christensenellales</taxon>
        <taxon>Christensenellaceae</taxon>
        <taxon>Candidatus Borkfalkia</taxon>
    </lineage>
</organism>
<protein>
    <submittedName>
        <fullName evidence="5">SDR family NAD(P)-dependent oxidoreductase</fullName>
    </submittedName>
</protein>
<dbReference type="Pfam" id="PF00106">
    <property type="entry name" value="adh_short"/>
    <property type="match status" value="1"/>
</dbReference>
<dbReference type="PROSITE" id="PS00061">
    <property type="entry name" value="ADH_SHORT"/>
    <property type="match status" value="1"/>
</dbReference>
<accession>A0A9D1ZYF8</accession>
<dbReference type="EMBL" id="DXCQ01000074">
    <property type="protein sequence ID" value="HIY97616.1"/>
    <property type="molecule type" value="Genomic_DNA"/>
</dbReference>
<keyword evidence="3" id="KW-0560">Oxidoreductase</keyword>
<dbReference type="SUPFAM" id="SSF51735">
    <property type="entry name" value="NAD(P)-binding Rossmann-fold domains"/>
    <property type="match status" value="1"/>
</dbReference>